<dbReference type="InterPro" id="IPR011990">
    <property type="entry name" value="TPR-like_helical_dom_sf"/>
</dbReference>
<organism evidence="1 2">
    <name type="scientific">Crepidotus variabilis</name>
    <dbReference type="NCBI Taxonomy" id="179855"/>
    <lineage>
        <taxon>Eukaryota</taxon>
        <taxon>Fungi</taxon>
        <taxon>Dikarya</taxon>
        <taxon>Basidiomycota</taxon>
        <taxon>Agaricomycotina</taxon>
        <taxon>Agaricomycetes</taxon>
        <taxon>Agaricomycetidae</taxon>
        <taxon>Agaricales</taxon>
        <taxon>Agaricineae</taxon>
        <taxon>Crepidotaceae</taxon>
        <taxon>Crepidotus</taxon>
    </lineage>
</organism>
<dbReference type="OrthoDB" id="2978551at2759"/>
<dbReference type="SUPFAM" id="SSF48452">
    <property type="entry name" value="TPR-like"/>
    <property type="match status" value="1"/>
</dbReference>
<proteinExistence type="predicted"/>
<gene>
    <name evidence="1" type="ORF">CPB83DRAFT_848800</name>
</gene>
<accession>A0A9P6JSZ6</accession>
<name>A0A9P6JSZ6_9AGAR</name>
<protein>
    <submittedName>
        <fullName evidence="1">Uncharacterized protein</fullName>
    </submittedName>
</protein>
<evidence type="ECO:0000313" key="2">
    <source>
        <dbReference type="Proteomes" id="UP000807306"/>
    </source>
</evidence>
<sequence>MSVLVDYSDDPSVAIPLSSEMIERLRRLAQSYPKTVGTALLDRSMYHGQLLSKFGRLKDAVDWLEGLGAKYHGLASTDAEIGQWYIELLLDLAHMLKDQGAMEKARVVLRRATETGSMHPNIGLVLSCVAKSHEADIVACLGDSSPALNLSTDCLSLALQFYPLHDINIALLQHQHSQLVAVNEIYEEALSNAKDSATIMLNYITDDPAKLDRYRYHWLSEFWRVWASCLSDTNGPAPALILAGQGAKEANRVKAALRKNLYLCKISESYLGLALWTLGSIQLFSRNTDDAQKSLEEAKELWKARVEVRRFDLRNFALTLWALGFTYCLLGRHDDGASVHQELKKMINGLIYAEPTMHRVVKVALDQERRRPSWALFLEKVREELQCKHLMDVVPNAKIE</sequence>
<evidence type="ECO:0000313" key="1">
    <source>
        <dbReference type="EMBL" id="KAF9531811.1"/>
    </source>
</evidence>
<dbReference type="Gene3D" id="1.25.40.10">
    <property type="entry name" value="Tetratricopeptide repeat domain"/>
    <property type="match status" value="1"/>
</dbReference>
<reference evidence="1" key="1">
    <citation type="submission" date="2020-11" db="EMBL/GenBank/DDBJ databases">
        <authorList>
            <consortium name="DOE Joint Genome Institute"/>
            <person name="Ahrendt S."/>
            <person name="Riley R."/>
            <person name="Andreopoulos W."/>
            <person name="Labutti K."/>
            <person name="Pangilinan J."/>
            <person name="Ruiz-Duenas F.J."/>
            <person name="Barrasa J.M."/>
            <person name="Sanchez-Garcia M."/>
            <person name="Camarero S."/>
            <person name="Miyauchi S."/>
            <person name="Serrano A."/>
            <person name="Linde D."/>
            <person name="Babiker R."/>
            <person name="Drula E."/>
            <person name="Ayuso-Fernandez I."/>
            <person name="Pacheco R."/>
            <person name="Padilla G."/>
            <person name="Ferreira P."/>
            <person name="Barriuso J."/>
            <person name="Kellner H."/>
            <person name="Castanera R."/>
            <person name="Alfaro M."/>
            <person name="Ramirez L."/>
            <person name="Pisabarro A.G."/>
            <person name="Kuo A."/>
            <person name="Tritt A."/>
            <person name="Lipzen A."/>
            <person name="He G."/>
            <person name="Yan M."/>
            <person name="Ng V."/>
            <person name="Cullen D."/>
            <person name="Martin F."/>
            <person name="Rosso M.-N."/>
            <person name="Henrissat B."/>
            <person name="Hibbett D."/>
            <person name="Martinez A.T."/>
            <person name="Grigoriev I.V."/>
        </authorList>
    </citation>
    <scope>NUCLEOTIDE SEQUENCE</scope>
    <source>
        <strain evidence="1">CBS 506.95</strain>
    </source>
</reference>
<dbReference type="Proteomes" id="UP000807306">
    <property type="component" value="Unassembled WGS sequence"/>
</dbReference>
<dbReference type="EMBL" id="MU157834">
    <property type="protein sequence ID" value="KAF9531811.1"/>
    <property type="molecule type" value="Genomic_DNA"/>
</dbReference>
<comment type="caution">
    <text evidence="1">The sequence shown here is derived from an EMBL/GenBank/DDBJ whole genome shotgun (WGS) entry which is preliminary data.</text>
</comment>
<dbReference type="AlphaFoldDB" id="A0A9P6JSZ6"/>
<keyword evidence="2" id="KW-1185">Reference proteome</keyword>